<dbReference type="SMART" id="SM00409">
    <property type="entry name" value="IG"/>
    <property type="match status" value="1"/>
</dbReference>
<proteinExistence type="predicted"/>
<dbReference type="Pfam" id="PF07686">
    <property type="entry name" value="V-set"/>
    <property type="match status" value="1"/>
</dbReference>
<dbReference type="AlphaFoldDB" id="A0A2I3SWP4"/>
<evidence type="ECO:0000313" key="11">
    <source>
        <dbReference type="Ensembl" id="ENSPTRP00000081371.1"/>
    </source>
</evidence>
<dbReference type="Gene3D" id="2.60.40.10">
    <property type="entry name" value="Immunoglobulins"/>
    <property type="match status" value="1"/>
</dbReference>
<dbReference type="GeneTree" id="ENSGT00940000153048"/>
<feature type="domain" description="Ig-like" evidence="10">
    <location>
        <begin position="11"/>
        <end position="108"/>
    </location>
</feature>
<evidence type="ECO:0000256" key="5">
    <source>
        <dbReference type="ARBA" id="ARBA00022859"/>
    </source>
</evidence>
<dbReference type="InterPro" id="IPR050150">
    <property type="entry name" value="IgV_Light_Chain"/>
</dbReference>
<dbReference type="Bgee" id="ENSPTRG00000044618">
    <property type="expression patterns" value="Expressed in lymph node"/>
</dbReference>
<dbReference type="GO" id="GO:0005576">
    <property type="term" value="C:extracellular region"/>
    <property type="evidence" value="ECO:0007669"/>
    <property type="project" value="UniProtKB-SubCell"/>
</dbReference>
<dbReference type="GO" id="GO:0002250">
    <property type="term" value="P:adaptive immune response"/>
    <property type="evidence" value="ECO:0007669"/>
    <property type="project" value="UniProtKB-KW"/>
</dbReference>
<dbReference type="InterPro" id="IPR013783">
    <property type="entry name" value="Ig-like_fold"/>
</dbReference>
<dbReference type="InterPro" id="IPR003599">
    <property type="entry name" value="Ig_sub"/>
</dbReference>
<evidence type="ECO:0000256" key="7">
    <source>
        <dbReference type="ARBA" id="ARBA00023136"/>
    </source>
</evidence>
<name>A0A2I3SWP4_PANTR</name>
<evidence type="ECO:0000256" key="2">
    <source>
        <dbReference type="ARBA" id="ARBA00004613"/>
    </source>
</evidence>
<reference evidence="11" key="1">
    <citation type="submission" date="2025-08" db="UniProtKB">
        <authorList>
            <consortium name="Ensembl"/>
        </authorList>
    </citation>
    <scope>IDENTIFICATION</scope>
</reference>
<dbReference type="GO" id="GO:0006955">
    <property type="term" value="P:immune response"/>
    <property type="evidence" value="ECO:0000318"/>
    <property type="project" value="GO_Central"/>
</dbReference>
<dbReference type="InterPro" id="IPR013106">
    <property type="entry name" value="Ig_V-set"/>
</dbReference>
<evidence type="ECO:0000313" key="12">
    <source>
        <dbReference type="Proteomes" id="UP000002277"/>
    </source>
</evidence>
<evidence type="ECO:0000256" key="1">
    <source>
        <dbReference type="ARBA" id="ARBA00004236"/>
    </source>
</evidence>
<keyword evidence="7" id="KW-0472">Membrane</keyword>
<dbReference type="PROSITE" id="PS50835">
    <property type="entry name" value="IG_LIKE"/>
    <property type="match status" value="1"/>
</dbReference>
<evidence type="ECO:0000256" key="4">
    <source>
        <dbReference type="ARBA" id="ARBA00022525"/>
    </source>
</evidence>
<dbReference type="GO" id="GO:0019814">
    <property type="term" value="C:immunoglobulin complex"/>
    <property type="evidence" value="ECO:0000318"/>
    <property type="project" value="GO_Central"/>
</dbReference>
<sequence length="112" mass="12070">MFPTSGARCDIQMTQSPSSLSASVGDRVTITCWASQGISNNLNWYQQKPGKTPKLLIYAASSLQSGIPSRFSDSGSGTDYTLTISSLQPEDFATYYCQQSDSTSPTVLQVIT</sequence>
<keyword evidence="4" id="KW-0964">Secreted</keyword>
<keyword evidence="3" id="KW-1003">Cell membrane</keyword>
<dbReference type="InParanoid" id="A0A2I3SWP4"/>
<dbReference type="Proteomes" id="UP000002277">
    <property type="component" value="Unplaced"/>
</dbReference>
<evidence type="ECO:0000256" key="6">
    <source>
        <dbReference type="ARBA" id="ARBA00023130"/>
    </source>
</evidence>
<organism evidence="11 12">
    <name type="scientific">Pan troglodytes</name>
    <name type="common">Chimpanzee</name>
    <dbReference type="NCBI Taxonomy" id="9598"/>
    <lineage>
        <taxon>Eukaryota</taxon>
        <taxon>Metazoa</taxon>
        <taxon>Chordata</taxon>
        <taxon>Craniata</taxon>
        <taxon>Vertebrata</taxon>
        <taxon>Euteleostomi</taxon>
        <taxon>Mammalia</taxon>
        <taxon>Eutheria</taxon>
        <taxon>Euarchontoglires</taxon>
        <taxon>Primates</taxon>
        <taxon>Haplorrhini</taxon>
        <taxon>Catarrhini</taxon>
        <taxon>Hominidae</taxon>
        <taxon>Pan</taxon>
    </lineage>
</organism>
<dbReference type="OMA" id="RKYLAWY"/>
<dbReference type="PANTHER" id="PTHR23267">
    <property type="entry name" value="IMMUNOGLOBULIN LIGHT CHAIN"/>
    <property type="match status" value="1"/>
</dbReference>
<evidence type="ECO:0000256" key="8">
    <source>
        <dbReference type="ARBA" id="ARBA00023319"/>
    </source>
</evidence>
<reference evidence="11" key="2">
    <citation type="submission" date="2025-09" db="UniProtKB">
        <authorList>
            <consortium name="Ensembl"/>
        </authorList>
    </citation>
    <scope>IDENTIFICATION</scope>
</reference>
<keyword evidence="9" id="KW-1280">Immunoglobulin</keyword>
<evidence type="ECO:0000256" key="9">
    <source>
        <dbReference type="ARBA" id="ARBA00043265"/>
    </source>
</evidence>
<evidence type="ECO:0000259" key="10">
    <source>
        <dbReference type="PROSITE" id="PS50835"/>
    </source>
</evidence>
<accession>A0A2I3SWP4</accession>
<dbReference type="InterPro" id="IPR036179">
    <property type="entry name" value="Ig-like_dom_sf"/>
</dbReference>
<evidence type="ECO:0000256" key="3">
    <source>
        <dbReference type="ARBA" id="ARBA00022475"/>
    </source>
</evidence>
<protein>
    <recommendedName>
        <fullName evidence="10">Ig-like domain-containing protein</fullName>
    </recommendedName>
</protein>
<dbReference type="SUPFAM" id="SSF48726">
    <property type="entry name" value="Immunoglobulin"/>
    <property type="match status" value="1"/>
</dbReference>
<keyword evidence="5" id="KW-0391">Immunity</keyword>
<dbReference type="GO" id="GO:0005886">
    <property type="term" value="C:plasma membrane"/>
    <property type="evidence" value="ECO:0007669"/>
    <property type="project" value="UniProtKB-SubCell"/>
</dbReference>
<comment type="subcellular location">
    <subcellularLocation>
        <location evidence="1">Cell membrane</location>
    </subcellularLocation>
    <subcellularLocation>
        <location evidence="2">Secreted</location>
    </subcellularLocation>
</comment>
<dbReference type="SMART" id="SM00406">
    <property type="entry name" value="IGv"/>
    <property type="match status" value="1"/>
</dbReference>
<dbReference type="InterPro" id="IPR007110">
    <property type="entry name" value="Ig-like_dom"/>
</dbReference>
<keyword evidence="6" id="KW-1064">Adaptive immunity</keyword>
<keyword evidence="12" id="KW-1185">Reference proteome</keyword>
<dbReference type="Ensembl" id="ENSPTRT00000079903.1">
    <property type="protein sequence ID" value="ENSPTRP00000081371.1"/>
    <property type="gene ID" value="ENSPTRG00000044618.1"/>
</dbReference>
<keyword evidence="8" id="KW-0393">Immunoglobulin domain</keyword>
<dbReference type="FunFam" id="2.60.40.10:FF:000212">
    <property type="entry name" value="Immunoglobulin kappa chain variable 12-38"/>
    <property type="match status" value="1"/>
</dbReference>